<keyword evidence="1" id="KW-0732">Signal</keyword>
<dbReference type="Proteomes" id="UP001597508">
    <property type="component" value="Unassembled WGS sequence"/>
</dbReference>
<keyword evidence="4" id="KW-1185">Reference proteome</keyword>
<feature type="chain" id="PRO_5047344962" evidence="1">
    <location>
        <begin position="19"/>
        <end position="375"/>
    </location>
</feature>
<feature type="signal peptide" evidence="1">
    <location>
        <begin position="1"/>
        <end position="18"/>
    </location>
</feature>
<reference evidence="4" key="1">
    <citation type="journal article" date="2019" name="Int. J. Syst. Evol. Microbiol.">
        <title>The Global Catalogue of Microorganisms (GCM) 10K type strain sequencing project: providing services to taxonomists for standard genome sequencing and annotation.</title>
        <authorList>
            <consortium name="The Broad Institute Genomics Platform"/>
            <consortium name="The Broad Institute Genome Sequencing Center for Infectious Disease"/>
            <person name="Wu L."/>
            <person name="Ma J."/>
        </authorList>
    </citation>
    <scope>NUCLEOTIDE SEQUENCE [LARGE SCALE GENOMIC DNA]</scope>
    <source>
        <strain evidence="4">KCTC 52127</strain>
    </source>
</reference>
<evidence type="ECO:0000259" key="2">
    <source>
        <dbReference type="Pfam" id="PF01841"/>
    </source>
</evidence>
<sequence length="375" mass="43054">MKSISHFFLFCLSIMLLASCTKSNTHNGHPVIQASSVQTEYKIDTQWHVGWWSIAPQVAHDTLKIQCINNPEKFVFKTDKDSIAFDVEEGKSYDFYVHLKDSVYAHTIITGIPMAKETISHAKDTKNESVHIQYDKDRNAPFLKELDQKYPITSYVSGYNTDLEKILSILNWTRSQWEHDGNQSPSKSDAITILDEVKAGSRFPCFAYAIVLKSQLENAGFKSRTVYLKTKDVETRRSSPGHVATEVYSEQYQKWIFIDGQFNVMPVLNSVPLNAVEFQQALTSEYDKVELHSKGKAVPKREYVSFVYDYLYYFDTSLDHRNRIGTKTKRHYIDGKGSLMLVPMGANNPTKIDFWNSTIDYCIYTNSLADFYAKP</sequence>
<feature type="domain" description="Transglutaminase-like" evidence="2">
    <location>
        <begin position="156"/>
        <end position="259"/>
    </location>
</feature>
<organism evidence="3 4">
    <name type="scientific">Pseudotenacibaculum haliotis</name>
    <dbReference type="NCBI Taxonomy" id="1862138"/>
    <lineage>
        <taxon>Bacteria</taxon>
        <taxon>Pseudomonadati</taxon>
        <taxon>Bacteroidota</taxon>
        <taxon>Flavobacteriia</taxon>
        <taxon>Flavobacteriales</taxon>
        <taxon>Flavobacteriaceae</taxon>
        <taxon>Pseudotenacibaculum</taxon>
    </lineage>
</organism>
<name>A0ABW5LRI1_9FLAO</name>
<dbReference type="EMBL" id="JBHULH010000001">
    <property type="protein sequence ID" value="MFD2566741.1"/>
    <property type="molecule type" value="Genomic_DNA"/>
</dbReference>
<dbReference type="InterPro" id="IPR002931">
    <property type="entry name" value="Transglutaminase-like"/>
</dbReference>
<evidence type="ECO:0000313" key="4">
    <source>
        <dbReference type="Proteomes" id="UP001597508"/>
    </source>
</evidence>
<gene>
    <name evidence="3" type="ORF">ACFSRZ_05120</name>
</gene>
<comment type="caution">
    <text evidence="3">The sequence shown here is derived from an EMBL/GenBank/DDBJ whole genome shotgun (WGS) entry which is preliminary data.</text>
</comment>
<dbReference type="Pfam" id="PF01841">
    <property type="entry name" value="Transglut_core"/>
    <property type="match status" value="1"/>
</dbReference>
<dbReference type="RefSeq" id="WP_379665445.1">
    <property type="nucleotide sequence ID" value="NZ_JBHULH010000001.1"/>
</dbReference>
<evidence type="ECO:0000313" key="3">
    <source>
        <dbReference type="EMBL" id="MFD2566741.1"/>
    </source>
</evidence>
<dbReference type="SUPFAM" id="SSF54001">
    <property type="entry name" value="Cysteine proteinases"/>
    <property type="match status" value="1"/>
</dbReference>
<evidence type="ECO:0000256" key="1">
    <source>
        <dbReference type="SAM" id="SignalP"/>
    </source>
</evidence>
<proteinExistence type="predicted"/>
<dbReference type="InterPro" id="IPR038765">
    <property type="entry name" value="Papain-like_cys_pep_sf"/>
</dbReference>
<accession>A0ABW5LRI1</accession>
<dbReference type="PROSITE" id="PS51257">
    <property type="entry name" value="PROKAR_LIPOPROTEIN"/>
    <property type="match status" value="1"/>
</dbReference>
<protein>
    <submittedName>
        <fullName evidence="3">Transglutaminase domain-containing protein</fullName>
    </submittedName>
</protein>